<dbReference type="InterPro" id="IPR038063">
    <property type="entry name" value="Transpep_catalytic_dom"/>
</dbReference>
<evidence type="ECO:0000256" key="2">
    <source>
        <dbReference type="ARBA" id="ARBA00022679"/>
    </source>
</evidence>
<evidence type="ECO:0000313" key="10">
    <source>
        <dbReference type="Proteomes" id="UP001596504"/>
    </source>
</evidence>
<dbReference type="InterPro" id="IPR005490">
    <property type="entry name" value="LD_TPept_cat_dom"/>
</dbReference>
<dbReference type="PROSITE" id="PS52029">
    <property type="entry name" value="LD_TPASE"/>
    <property type="match status" value="1"/>
</dbReference>
<comment type="pathway">
    <text evidence="1 7">Cell wall biogenesis; peptidoglycan biosynthesis.</text>
</comment>
<accession>A0ABW2LLW8</accession>
<comment type="caution">
    <text evidence="9">The sequence shown here is derived from an EMBL/GenBank/DDBJ whole genome shotgun (WGS) entry which is preliminary data.</text>
</comment>
<evidence type="ECO:0000313" key="9">
    <source>
        <dbReference type="EMBL" id="MFC7343398.1"/>
    </source>
</evidence>
<sequence>MLVVSLVAIAVTSCTAQQEEPSAASVNSSVPNAAQHQAPGEPLVLTAQKGRLTSVSVTANGKPVAGKLDPSGEKWQTTDPLAFGTEYQVQAAARDAEGRTSKPLNSTFKTAVPTDTLAVERTWPSNGETVGVAMPISIYFDKPVQDRAAVERNLSVEASVPTEGSFHWMSDERVNWRPKEYWKSGTEVTVKANLYGVDTGGGVMADRNFESHFTIGRDQRSVGDVNAHTLTVYQDGKEIRTLPASYGRPVYPTQYGIHVASEKAESVRMRSDSWGGPAEGQAGFYDEVLHNNVRISNNGEYIHSNPGSVWAQGSSNVSHGCVNLSTADGNWFMNFTQIGDPVDIRGSSRPLTPADGDISDWTIPWEEYVKGSALYEKP</sequence>
<dbReference type="InterPro" id="IPR050979">
    <property type="entry name" value="LD-transpeptidase"/>
</dbReference>
<dbReference type="SUPFAM" id="SSF141523">
    <property type="entry name" value="L,D-transpeptidase catalytic domain-like"/>
    <property type="match status" value="1"/>
</dbReference>
<reference evidence="10" key="1">
    <citation type="journal article" date="2019" name="Int. J. Syst. Evol. Microbiol.">
        <title>The Global Catalogue of Microorganisms (GCM) 10K type strain sequencing project: providing services to taxonomists for standard genome sequencing and annotation.</title>
        <authorList>
            <consortium name="The Broad Institute Genomics Platform"/>
            <consortium name="The Broad Institute Genome Sequencing Center for Infectious Disease"/>
            <person name="Wu L."/>
            <person name="Ma J."/>
        </authorList>
    </citation>
    <scope>NUCLEOTIDE SEQUENCE [LARGE SCALE GENOMIC DNA]</scope>
    <source>
        <strain evidence="10">WLHS5</strain>
    </source>
</reference>
<evidence type="ECO:0000256" key="3">
    <source>
        <dbReference type="ARBA" id="ARBA00022960"/>
    </source>
</evidence>
<evidence type="ECO:0000256" key="1">
    <source>
        <dbReference type="ARBA" id="ARBA00004752"/>
    </source>
</evidence>
<keyword evidence="2" id="KW-0808">Transferase</keyword>
<dbReference type="Gene3D" id="2.60.40.3780">
    <property type="match status" value="1"/>
</dbReference>
<dbReference type="RefSeq" id="WP_380670240.1">
    <property type="nucleotide sequence ID" value="NZ_JBHTCJ010000009.1"/>
</dbReference>
<dbReference type="Gene3D" id="2.40.440.10">
    <property type="entry name" value="L,D-transpeptidase catalytic domain-like"/>
    <property type="match status" value="1"/>
</dbReference>
<evidence type="ECO:0000256" key="7">
    <source>
        <dbReference type="PROSITE-ProRule" id="PRU01373"/>
    </source>
</evidence>
<dbReference type="InterPro" id="IPR041280">
    <property type="entry name" value="Big_10"/>
</dbReference>
<gene>
    <name evidence="9" type="ORF">ACFQRI_18510</name>
</gene>
<keyword evidence="4 7" id="KW-0573">Peptidoglycan synthesis</keyword>
<name>A0ABW2LLW8_9PSEU</name>
<dbReference type="PANTHER" id="PTHR30582:SF2">
    <property type="entry name" value="L,D-TRANSPEPTIDASE YCIB-RELATED"/>
    <property type="match status" value="1"/>
</dbReference>
<dbReference type="Gene3D" id="2.60.40.3710">
    <property type="match status" value="1"/>
</dbReference>
<protein>
    <submittedName>
        <fullName evidence="9">Ig-like domain-containing protein</fullName>
    </submittedName>
</protein>
<keyword evidence="10" id="KW-1185">Reference proteome</keyword>
<dbReference type="CDD" id="cd16913">
    <property type="entry name" value="YkuD_like"/>
    <property type="match status" value="1"/>
</dbReference>
<dbReference type="Pfam" id="PF03734">
    <property type="entry name" value="YkuD"/>
    <property type="match status" value="1"/>
</dbReference>
<proteinExistence type="predicted"/>
<feature type="active site" description="Proton donor/acceptor" evidence="7">
    <location>
        <position position="303"/>
    </location>
</feature>
<organism evidence="9 10">
    <name type="scientific">Saccharopolyspora griseoalba</name>
    <dbReference type="NCBI Taxonomy" id="1431848"/>
    <lineage>
        <taxon>Bacteria</taxon>
        <taxon>Bacillati</taxon>
        <taxon>Actinomycetota</taxon>
        <taxon>Actinomycetes</taxon>
        <taxon>Pseudonocardiales</taxon>
        <taxon>Pseudonocardiaceae</taxon>
        <taxon>Saccharopolyspora</taxon>
    </lineage>
</organism>
<evidence type="ECO:0000256" key="4">
    <source>
        <dbReference type="ARBA" id="ARBA00022984"/>
    </source>
</evidence>
<dbReference type="PANTHER" id="PTHR30582">
    <property type="entry name" value="L,D-TRANSPEPTIDASE"/>
    <property type="match status" value="1"/>
</dbReference>
<feature type="domain" description="L,D-TPase catalytic" evidence="8">
    <location>
        <begin position="219"/>
        <end position="345"/>
    </location>
</feature>
<evidence type="ECO:0000256" key="6">
    <source>
        <dbReference type="ARBA" id="ARBA00023316"/>
    </source>
</evidence>
<feature type="active site" description="Nucleophile" evidence="7">
    <location>
        <position position="321"/>
    </location>
</feature>
<evidence type="ECO:0000256" key="5">
    <source>
        <dbReference type="ARBA" id="ARBA00023315"/>
    </source>
</evidence>
<keyword evidence="6 7" id="KW-0961">Cell wall biogenesis/degradation</keyword>
<keyword evidence="3 7" id="KW-0133">Cell shape</keyword>
<dbReference type="CDD" id="cd13432">
    <property type="entry name" value="LDT_IgD_like_2"/>
    <property type="match status" value="1"/>
</dbReference>
<dbReference type="EMBL" id="JBHTCJ010000009">
    <property type="protein sequence ID" value="MFC7343398.1"/>
    <property type="molecule type" value="Genomic_DNA"/>
</dbReference>
<dbReference type="Pfam" id="PF17964">
    <property type="entry name" value="Big_10"/>
    <property type="match status" value="1"/>
</dbReference>
<keyword evidence="5" id="KW-0012">Acyltransferase</keyword>
<dbReference type="Proteomes" id="UP001596504">
    <property type="component" value="Unassembled WGS sequence"/>
</dbReference>
<evidence type="ECO:0000259" key="8">
    <source>
        <dbReference type="PROSITE" id="PS52029"/>
    </source>
</evidence>